<organism evidence="2 3">
    <name type="scientific">Phenylobacterium montanum</name>
    <dbReference type="NCBI Taxonomy" id="2823693"/>
    <lineage>
        <taxon>Bacteria</taxon>
        <taxon>Pseudomonadati</taxon>
        <taxon>Pseudomonadota</taxon>
        <taxon>Alphaproteobacteria</taxon>
        <taxon>Caulobacterales</taxon>
        <taxon>Caulobacteraceae</taxon>
        <taxon>Phenylobacterium</taxon>
    </lineage>
</organism>
<dbReference type="Pfam" id="PF00873">
    <property type="entry name" value="ACR_tran"/>
    <property type="match status" value="1"/>
</dbReference>
<keyword evidence="1" id="KW-0812">Transmembrane</keyword>
<reference evidence="2" key="1">
    <citation type="submission" date="2021-04" db="EMBL/GenBank/DDBJ databases">
        <title>The complete genome sequence of Caulobacter sp. S6.</title>
        <authorList>
            <person name="Tang Y."/>
            <person name="Ouyang W."/>
            <person name="Liu Q."/>
            <person name="Huang B."/>
            <person name="Guo Z."/>
            <person name="Lei P."/>
        </authorList>
    </citation>
    <scope>NUCLEOTIDE SEQUENCE</scope>
    <source>
        <strain evidence="2">S6</strain>
    </source>
</reference>
<dbReference type="RefSeq" id="WP_211937404.1">
    <property type="nucleotide sequence ID" value="NZ_CP073078.1"/>
</dbReference>
<dbReference type="EMBL" id="CP073078">
    <property type="protein sequence ID" value="QUD87352.1"/>
    <property type="molecule type" value="Genomic_DNA"/>
</dbReference>
<dbReference type="GO" id="GO:0005886">
    <property type="term" value="C:plasma membrane"/>
    <property type="evidence" value="ECO:0007669"/>
    <property type="project" value="TreeGrafter"/>
</dbReference>
<dbReference type="SUPFAM" id="SSF82693">
    <property type="entry name" value="Multidrug efflux transporter AcrB pore domain, PN1, PN2, PC1 and PC2 subdomains"/>
    <property type="match status" value="3"/>
</dbReference>
<feature type="transmembrane region" description="Helical" evidence="1">
    <location>
        <begin position="845"/>
        <end position="868"/>
    </location>
</feature>
<evidence type="ECO:0000313" key="2">
    <source>
        <dbReference type="EMBL" id="QUD87352.1"/>
    </source>
</evidence>
<dbReference type="GO" id="GO:0042910">
    <property type="term" value="F:xenobiotic transmembrane transporter activity"/>
    <property type="evidence" value="ECO:0007669"/>
    <property type="project" value="TreeGrafter"/>
</dbReference>
<sequence length="1034" mass="110743">MAELRISTWGIKNPIPVALLFLVAVLAGALAYTGLPIKQFPNVTFPGVAVTITQNGAAPAEMETQVTRPVEDSMAGIPNVRDIQSTVAQGVSTTVVTFELGEDLQKVTDEVRQKVDQDRAVLPREIDPPNVSRLEIASSPVVTYAVYAPTMSPAQLSWFIDDTVSRALQQQQGVAQISRVGGVDREINVIIDPDRMAARGLTAAALNTALASFDVDSSGGRANIGGREQTIRVLGAATTVAALRELTIPTVGGQFVKLSDVADVGDGEGEIRGFARLDDKPVIGFQVLKTNEASDVRVEDGVIKALDKLGKEHPEVKFTKLISSVDDTRASFHATMDTLLEGMLLASIVVFLFLRDWRSTLITAIAMPVSLVPTFLVMALLHFSLNVVTLLALTLVIGILVDDAIVEIENIQKRVLTGARPYRAAMEGADQIGLAVVATTATVVVVFAPVSFMGSIPGQFFREFGITVAVAVLFSLLVARLLTPLLAAYFLKPTADPHPRPPMNPVYQRALDWALSHRIVTALTGGVIFILSLGLNVLLPTGVQPPGNPNFIFVSLQGPPGSTTADMERVSREVTALLKKQPETSMVFTQIGSTAGEGFGGGASGDVTSGTTTWVLKDKRSLSVTQIQDRVRDSLKSIPDARVNFQGGGFGSADVQVILASQNGEALARAGDELERQMRTLHTLADPRPAHPPTGPEIAIRPRLDEAARVGVTSQAIAAAARIATVGDIDANVSKLTDGERRIPIRIRLPKADRANIQLIRDLQLPTASGGTTPLSSVADVDFQSGPAKIYRYDRERFIAIDADLAGGAQLGQGVKEVGKLPIMKHLPAGVQRETLGQTQQFMELFGQLGLAFLTGISMIYAVLVLLFRSFFKPITILSALPLAIGGAFMGLLVMHESVSIPSLIGLLMLLGLAAKNSILLVEYAIEREREGMPQREAIMEACRERARPIIMTTMAMAAGMAPTALAIGKGSEFRQPMAVAVIGGLMTSTVLSLVMVPVVYEMIDDFEHWLTPRLARFVTPREAPPVPAPDDRL</sequence>
<dbReference type="Gene3D" id="3.30.70.1430">
    <property type="entry name" value="Multidrug efflux transporter AcrB pore domain"/>
    <property type="match status" value="2"/>
</dbReference>
<dbReference type="Gene3D" id="3.30.2090.10">
    <property type="entry name" value="Multidrug efflux transporter AcrB TolC docking domain, DN and DC subdomains"/>
    <property type="match status" value="2"/>
</dbReference>
<keyword evidence="1" id="KW-0472">Membrane</keyword>
<name>A0A975FYN5_9CAUL</name>
<dbReference type="PANTHER" id="PTHR32063">
    <property type="match status" value="1"/>
</dbReference>
<proteinExistence type="predicted"/>
<keyword evidence="3" id="KW-1185">Reference proteome</keyword>
<evidence type="ECO:0000313" key="3">
    <source>
        <dbReference type="Proteomes" id="UP000676409"/>
    </source>
</evidence>
<dbReference type="SUPFAM" id="SSF82714">
    <property type="entry name" value="Multidrug efflux transporter AcrB TolC docking domain, DN and DC subdomains"/>
    <property type="match status" value="2"/>
</dbReference>
<feature type="transmembrane region" description="Helical" evidence="1">
    <location>
        <begin position="387"/>
        <end position="406"/>
    </location>
</feature>
<dbReference type="KEGG" id="caul:KCG34_20215"/>
<feature type="transmembrane region" description="Helical" evidence="1">
    <location>
        <begin position="901"/>
        <end position="926"/>
    </location>
</feature>
<keyword evidence="1" id="KW-1133">Transmembrane helix</keyword>
<feature type="transmembrane region" description="Helical" evidence="1">
    <location>
        <begin position="980"/>
        <end position="1001"/>
    </location>
</feature>
<dbReference type="PRINTS" id="PR00702">
    <property type="entry name" value="ACRIFLAVINRP"/>
</dbReference>
<dbReference type="Gene3D" id="3.30.70.1320">
    <property type="entry name" value="Multidrug efflux transporter AcrB pore domain like"/>
    <property type="match status" value="1"/>
</dbReference>
<protein>
    <submittedName>
        <fullName evidence="2">Efflux RND transporter permease subunit</fullName>
    </submittedName>
</protein>
<dbReference type="Proteomes" id="UP000676409">
    <property type="component" value="Chromosome"/>
</dbReference>
<dbReference type="SUPFAM" id="SSF82866">
    <property type="entry name" value="Multidrug efflux transporter AcrB transmembrane domain"/>
    <property type="match status" value="2"/>
</dbReference>
<feature type="transmembrane region" description="Helical" evidence="1">
    <location>
        <begin position="875"/>
        <end position="895"/>
    </location>
</feature>
<dbReference type="AlphaFoldDB" id="A0A975FYN5"/>
<dbReference type="InterPro" id="IPR001036">
    <property type="entry name" value="Acrflvin-R"/>
</dbReference>
<feature type="transmembrane region" description="Helical" evidence="1">
    <location>
        <begin position="519"/>
        <end position="539"/>
    </location>
</feature>
<dbReference type="Gene3D" id="3.30.70.1440">
    <property type="entry name" value="Multidrug efflux transporter AcrB pore domain"/>
    <property type="match status" value="1"/>
</dbReference>
<evidence type="ECO:0000256" key="1">
    <source>
        <dbReference type="SAM" id="Phobius"/>
    </source>
</evidence>
<feature type="transmembrane region" description="Helical" evidence="1">
    <location>
        <begin position="432"/>
        <end position="452"/>
    </location>
</feature>
<dbReference type="Gene3D" id="1.20.1640.10">
    <property type="entry name" value="Multidrug efflux transporter AcrB transmembrane domain"/>
    <property type="match status" value="2"/>
</dbReference>
<feature type="transmembrane region" description="Helical" evidence="1">
    <location>
        <begin position="332"/>
        <end position="354"/>
    </location>
</feature>
<feature type="transmembrane region" description="Helical" evidence="1">
    <location>
        <begin position="361"/>
        <end position="381"/>
    </location>
</feature>
<dbReference type="PANTHER" id="PTHR32063:SF77">
    <property type="entry name" value="ACR FAMILY TRANSPORT PROTEIN"/>
    <property type="match status" value="1"/>
</dbReference>
<feature type="transmembrane region" description="Helical" evidence="1">
    <location>
        <begin position="464"/>
        <end position="491"/>
    </location>
</feature>
<dbReference type="InterPro" id="IPR027463">
    <property type="entry name" value="AcrB_DN_DC_subdom"/>
</dbReference>
<gene>
    <name evidence="2" type="ORF">KCG34_20215</name>
</gene>
<accession>A0A975FYN5</accession>
<feature type="transmembrane region" description="Helical" evidence="1">
    <location>
        <begin position="947"/>
        <end position="968"/>
    </location>
</feature>